<reference evidence="5" key="1">
    <citation type="journal article" date="2014" name="Front. Microbiol.">
        <title>High frequency of phylogenetically diverse reductive dehalogenase-homologous genes in deep subseafloor sedimentary metagenomes.</title>
        <authorList>
            <person name="Kawai M."/>
            <person name="Futagami T."/>
            <person name="Toyoda A."/>
            <person name="Takaki Y."/>
            <person name="Nishi S."/>
            <person name="Hori S."/>
            <person name="Arai W."/>
            <person name="Tsubouchi T."/>
            <person name="Morono Y."/>
            <person name="Uchiyama I."/>
            <person name="Ito T."/>
            <person name="Fujiyama A."/>
            <person name="Inagaki F."/>
            <person name="Takami H."/>
        </authorList>
    </citation>
    <scope>NUCLEOTIDE SEQUENCE</scope>
    <source>
        <strain evidence="5">Expedition CK06-06</strain>
    </source>
</reference>
<evidence type="ECO:0000259" key="4">
    <source>
        <dbReference type="PROSITE" id="PS50043"/>
    </source>
</evidence>
<dbReference type="Pfam" id="PF00196">
    <property type="entry name" value="GerE"/>
    <property type="match status" value="1"/>
</dbReference>
<name>X1GF92_9ZZZZ</name>
<dbReference type="SUPFAM" id="SSF46894">
    <property type="entry name" value="C-terminal effector domain of the bipartite response regulators"/>
    <property type="match status" value="1"/>
</dbReference>
<organism evidence="5">
    <name type="scientific">marine sediment metagenome</name>
    <dbReference type="NCBI Taxonomy" id="412755"/>
    <lineage>
        <taxon>unclassified sequences</taxon>
        <taxon>metagenomes</taxon>
        <taxon>ecological metagenomes</taxon>
    </lineage>
</organism>
<comment type="caution">
    <text evidence="5">The sequence shown here is derived from an EMBL/GenBank/DDBJ whole genome shotgun (WGS) entry which is preliminary data.</text>
</comment>
<evidence type="ECO:0000256" key="1">
    <source>
        <dbReference type="ARBA" id="ARBA00023015"/>
    </source>
</evidence>
<feature type="non-terminal residue" evidence="5">
    <location>
        <position position="1"/>
    </location>
</feature>
<dbReference type="AlphaFoldDB" id="X1GF92"/>
<dbReference type="GO" id="GO:0003677">
    <property type="term" value="F:DNA binding"/>
    <property type="evidence" value="ECO:0007669"/>
    <property type="project" value="UniProtKB-KW"/>
</dbReference>
<keyword evidence="3" id="KW-0804">Transcription</keyword>
<keyword evidence="1" id="KW-0805">Transcription regulation</keyword>
<evidence type="ECO:0000256" key="2">
    <source>
        <dbReference type="ARBA" id="ARBA00023125"/>
    </source>
</evidence>
<keyword evidence="2" id="KW-0238">DNA-binding</keyword>
<dbReference type="EMBL" id="BARU01012643">
    <property type="protein sequence ID" value="GAH43455.1"/>
    <property type="molecule type" value="Genomic_DNA"/>
</dbReference>
<dbReference type="PROSITE" id="PS50043">
    <property type="entry name" value="HTH_LUXR_2"/>
    <property type="match status" value="1"/>
</dbReference>
<evidence type="ECO:0000313" key="5">
    <source>
        <dbReference type="EMBL" id="GAH43455.1"/>
    </source>
</evidence>
<sequence length="118" mass="12909">STVRKVAQGAYPISEALLRPGITSRVVDEFEAFSLINKEVSNLLARLSSREGEILRHIADGSSSEQVSQALGISEEAVRHHLDLILIKLVANDHNRVVIEAAQNLLPSRISTTKLEAE</sequence>
<dbReference type="Gene3D" id="1.10.10.10">
    <property type="entry name" value="Winged helix-like DNA-binding domain superfamily/Winged helix DNA-binding domain"/>
    <property type="match status" value="1"/>
</dbReference>
<protein>
    <recommendedName>
        <fullName evidence="4">HTH luxR-type domain-containing protein</fullName>
    </recommendedName>
</protein>
<gene>
    <name evidence="5" type="ORF">S03H2_23210</name>
</gene>
<dbReference type="GO" id="GO:0006355">
    <property type="term" value="P:regulation of DNA-templated transcription"/>
    <property type="evidence" value="ECO:0007669"/>
    <property type="project" value="InterPro"/>
</dbReference>
<dbReference type="SMART" id="SM00421">
    <property type="entry name" value="HTH_LUXR"/>
    <property type="match status" value="1"/>
</dbReference>
<dbReference type="PRINTS" id="PR00038">
    <property type="entry name" value="HTHLUXR"/>
</dbReference>
<dbReference type="PANTHER" id="PTHR44688:SF16">
    <property type="entry name" value="DNA-BINDING TRANSCRIPTIONAL ACTIVATOR DEVR_DOSR"/>
    <property type="match status" value="1"/>
</dbReference>
<proteinExistence type="predicted"/>
<dbReference type="InterPro" id="IPR016032">
    <property type="entry name" value="Sig_transdc_resp-reg_C-effctor"/>
</dbReference>
<dbReference type="InterPro" id="IPR036388">
    <property type="entry name" value="WH-like_DNA-bd_sf"/>
</dbReference>
<evidence type="ECO:0000256" key="3">
    <source>
        <dbReference type="ARBA" id="ARBA00023163"/>
    </source>
</evidence>
<accession>X1GF92</accession>
<feature type="domain" description="HTH luxR-type" evidence="4">
    <location>
        <begin position="40"/>
        <end position="105"/>
    </location>
</feature>
<dbReference type="PANTHER" id="PTHR44688">
    <property type="entry name" value="DNA-BINDING TRANSCRIPTIONAL ACTIVATOR DEVR_DOSR"/>
    <property type="match status" value="1"/>
</dbReference>
<dbReference type="InterPro" id="IPR000792">
    <property type="entry name" value="Tscrpt_reg_LuxR_C"/>
</dbReference>